<gene>
    <name evidence="2" type="ORF">B277_03203</name>
</gene>
<dbReference type="PATRIC" id="fig|1210046.3.peg.616"/>
<evidence type="ECO:0000256" key="1">
    <source>
        <dbReference type="SAM" id="Phobius"/>
    </source>
</evidence>
<comment type="caution">
    <text evidence="2">The sequence shown here is derived from an EMBL/GenBank/DDBJ whole genome shotgun (WGS) entry which is preliminary data.</text>
</comment>
<dbReference type="EMBL" id="ALWX01000012">
    <property type="protein sequence ID" value="EKA62243.1"/>
    <property type="molecule type" value="Genomic_DNA"/>
</dbReference>
<keyword evidence="1" id="KW-0472">Membrane</keyword>
<dbReference type="AlphaFoldDB" id="K1ET01"/>
<protein>
    <submittedName>
        <fullName evidence="2">Uncharacterized protein</fullName>
    </submittedName>
</protein>
<feature type="transmembrane region" description="Helical" evidence="1">
    <location>
        <begin position="47"/>
        <end position="67"/>
    </location>
</feature>
<dbReference type="Proteomes" id="UP000004474">
    <property type="component" value="Unassembled WGS sequence"/>
</dbReference>
<feature type="transmembrane region" description="Helical" evidence="1">
    <location>
        <begin position="21"/>
        <end position="41"/>
    </location>
</feature>
<accession>K1ET01</accession>
<organism evidence="2 3">
    <name type="scientific">Janibacter hoylei PVAS-1</name>
    <dbReference type="NCBI Taxonomy" id="1210046"/>
    <lineage>
        <taxon>Bacteria</taxon>
        <taxon>Bacillati</taxon>
        <taxon>Actinomycetota</taxon>
        <taxon>Actinomycetes</taxon>
        <taxon>Micrococcales</taxon>
        <taxon>Intrasporangiaceae</taxon>
        <taxon>Janibacter</taxon>
    </lineage>
</organism>
<proteinExistence type="predicted"/>
<dbReference type="RefSeq" id="WP_007925043.1">
    <property type="nucleotide sequence ID" value="NZ_ALWX01000012.1"/>
</dbReference>
<evidence type="ECO:0000313" key="2">
    <source>
        <dbReference type="EMBL" id="EKA62243.1"/>
    </source>
</evidence>
<keyword evidence="1" id="KW-0812">Transmembrane</keyword>
<dbReference type="OrthoDB" id="9981765at2"/>
<keyword evidence="1" id="KW-1133">Transmembrane helix</keyword>
<name>K1ET01_9MICO</name>
<sequence>MSSAPAWLGPVVRSYRITPAVYDLVLLSAVPLALLVGAVVFGDRDELPILLVATALVGLVAFGWIAWSLSSFLHLHAHGVRIGRHLGTVRAIPFGSIDPASIATYTDISTAIGMRRMVPSRWHVFPASGAAVSFVGPSPTTEGGPGYVPPPVPGDGFVVFASSRAPEIDAELRRALVAHGVPAELAWWSGRQGPFPLSGLAVAARCSMPGYLPTWRP</sequence>
<dbReference type="STRING" id="1210046.B277_03203"/>
<evidence type="ECO:0000313" key="3">
    <source>
        <dbReference type="Proteomes" id="UP000004474"/>
    </source>
</evidence>
<reference evidence="2 3" key="1">
    <citation type="journal article" date="2012" name="J. Bacteriol.">
        <title>Genome Sequence of Janibacter hoylei MTCC8307, Isolated from the Stratospheric Air.</title>
        <authorList>
            <person name="Pawar S.P."/>
            <person name="Dhotre D.P."/>
            <person name="Shetty S.A."/>
            <person name="Chowdhury S.P."/>
            <person name="Chaudhari B.L."/>
            <person name="Shouche Y.S."/>
        </authorList>
    </citation>
    <scope>NUCLEOTIDE SEQUENCE [LARGE SCALE GENOMIC DNA]</scope>
    <source>
        <strain evidence="2 3">PVAS-1</strain>
    </source>
</reference>